<comment type="caution">
    <text evidence="1">The sequence shown here is derived from an EMBL/GenBank/DDBJ whole genome shotgun (WGS) entry which is preliminary data.</text>
</comment>
<name>A0A7C9BCB2_9BACT</name>
<dbReference type="EMBL" id="WHLY01000002">
    <property type="protein sequence ID" value="MPR32220.1"/>
    <property type="molecule type" value="Genomic_DNA"/>
</dbReference>
<gene>
    <name evidence="1" type="ORF">GBK04_02375</name>
</gene>
<dbReference type="Proteomes" id="UP000479293">
    <property type="component" value="Unassembled WGS sequence"/>
</dbReference>
<proteinExistence type="predicted"/>
<sequence>MIGVKFAKWAVGLGLMVGFSCQNEKDVQPKIVASLTETWWCDNQSILPDQYFGAEGNYRQRQNGQTQSGQWKIADDNKAILISNFGVNGEGTWSYGLKDLQTDKLVFTFYGADNSFGKCQ</sequence>
<dbReference type="RefSeq" id="WP_152756514.1">
    <property type="nucleotide sequence ID" value="NZ_WHLY01000002.1"/>
</dbReference>
<evidence type="ECO:0008006" key="3">
    <source>
        <dbReference type="Google" id="ProtNLM"/>
    </source>
</evidence>
<evidence type="ECO:0000313" key="2">
    <source>
        <dbReference type="Proteomes" id="UP000479293"/>
    </source>
</evidence>
<evidence type="ECO:0000313" key="1">
    <source>
        <dbReference type="EMBL" id="MPR32220.1"/>
    </source>
</evidence>
<protein>
    <recommendedName>
        <fullName evidence="3">Lipocalin-like domain-containing protein</fullName>
    </recommendedName>
</protein>
<keyword evidence="2" id="KW-1185">Reference proteome</keyword>
<dbReference type="AlphaFoldDB" id="A0A7C9BCB2"/>
<dbReference type="PROSITE" id="PS51257">
    <property type="entry name" value="PROKAR_LIPOPROTEIN"/>
    <property type="match status" value="1"/>
</dbReference>
<accession>A0A7C9BCB2</accession>
<reference evidence="1 2" key="1">
    <citation type="submission" date="2019-10" db="EMBL/GenBank/DDBJ databases">
        <title>Draft Genome Sequence of Cytophagaceae sp. SJW1-29.</title>
        <authorList>
            <person name="Choi A."/>
        </authorList>
    </citation>
    <scope>NUCLEOTIDE SEQUENCE [LARGE SCALE GENOMIC DNA]</scope>
    <source>
        <strain evidence="1 2">SJW1-29</strain>
    </source>
</reference>
<organism evidence="1 2">
    <name type="scientific">Salmonirosea aquatica</name>
    <dbReference type="NCBI Taxonomy" id="2654236"/>
    <lineage>
        <taxon>Bacteria</taxon>
        <taxon>Pseudomonadati</taxon>
        <taxon>Bacteroidota</taxon>
        <taxon>Cytophagia</taxon>
        <taxon>Cytophagales</taxon>
        <taxon>Spirosomataceae</taxon>
        <taxon>Salmonirosea</taxon>
    </lineage>
</organism>